<organism evidence="2 3">
    <name type="scientific">Metabacillus lacus</name>
    <dbReference type="NCBI Taxonomy" id="1983721"/>
    <lineage>
        <taxon>Bacteria</taxon>
        <taxon>Bacillati</taxon>
        <taxon>Bacillota</taxon>
        <taxon>Bacilli</taxon>
        <taxon>Bacillales</taxon>
        <taxon>Bacillaceae</taxon>
        <taxon>Metabacillus</taxon>
    </lineage>
</organism>
<evidence type="ECO:0000313" key="2">
    <source>
        <dbReference type="EMBL" id="MRX73039.1"/>
    </source>
</evidence>
<accession>A0A7X2M0M8</accession>
<evidence type="ECO:0000313" key="3">
    <source>
        <dbReference type="Proteomes" id="UP000448867"/>
    </source>
</evidence>
<dbReference type="Pfam" id="PF14436">
    <property type="entry name" value="EndoU_bacteria"/>
    <property type="match status" value="1"/>
</dbReference>
<dbReference type="RefSeq" id="WP_212029832.1">
    <property type="nucleotide sequence ID" value="NZ_WKKI01000025.1"/>
</dbReference>
<protein>
    <recommendedName>
        <fullName evidence="1">Bacterial EndoU nuclease domain-containing protein</fullName>
    </recommendedName>
</protein>
<dbReference type="AlphaFoldDB" id="A0A7X2M0M8"/>
<sequence length="163" mass="17734">KGYLSEPSTQNSYIYAINNPVSFIDPDGEMAKHVQTETAGFGGSAMGRTIRVPKAKVQKAQNKGTSKAINLPSYKKVSIDMGHIMSGHSKAGGRAAQSGMKDLFPSNMSQKQIENAIRNAYQHGKKVKTQGDRVKVQGKSGGITIEMWVNTKTKVIETAYPKF</sequence>
<feature type="non-terminal residue" evidence="2">
    <location>
        <position position="1"/>
    </location>
</feature>
<gene>
    <name evidence="2" type="ORF">GJU40_12900</name>
</gene>
<name>A0A7X2M0M8_9BACI</name>
<dbReference type="EMBL" id="WKKI01000025">
    <property type="protein sequence ID" value="MRX73039.1"/>
    <property type="molecule type" value="Genomic_DNA"/>
</dbReference>
<dbReference type="GO" id="GO:0004519">
    <property type="term" value="F:endonuclease activity"/>
    <property type="evidence" value="ECO:0007669"/>
    <property type="project" value="InterPro"/>
</dbReference>
<dbReference type="Proteomes" id="UP000448867">
    <property type="component" value="Unassembled WGS sequence"/>
</dbReference>
<proteinExistence type="predicted"/>
<reference evidence="2 3" key="1">
    <citation type="submission" date="2019-11" db="EMBL/GenBank/DDBJ databases">
        <title>Bacillus lacus genome.</title>
        <authorList>
            <person name="Allen C.J."/>
            <person name="Newman J.D."/>
        </authorList>
    </citation>
    <scope>NUCLEOTIDE SEQUENCE [LARGE SCALE GENOMIC DNA]</scope>
    <source>
        <strain evidence="2 3">KCTC 33946</strain>
    </source>
</reference>
<keyword evidence="3" id="KW-1185">Reference proteome</keyword>
<feature type="domain" description="Bacterial EndoU nuclease" evidence="1">
    <location>
        <begin position="63"/>
        <end position="161"/>
    </location>
</feature>
<comment type="caution">
    <text evidence="2">The sequence shown here is derived from an EMBL/GenBank/DDBJ whole genome shotgun (WGS) entry which is preliminary data.</text>
</comment>
<dbReference type="InterPro" id="IPR029501">
    <property type="entry name" value="EndoU_bac"/>
</dbReference>
<evidence type="ECO:0000259" key="1">
    <source>
        <dbReference type="Pfam" id="PF14436"/>
    </source>
</evidence>